<evidence type="ECO:0000313" key="2">
    <source>
        <dbReference type="EMBL" id="KAF8755278.1"/>
    </source>
</evidence>
<dbReference type="Gene3D" id="3.40.50.1820">
    <property type="entry name" value="alpha/beta hydrolase"/>
    <property type="match status" value="2"/>
</dbReference>
<evidence type="ECO:0000313" key="3">
    <source>
        <dbReference type="Proteomes" id="UP000614334"/>
    </source>
</evidence>
<accession>A0A8H7ICS6</accession>
<name>A0A8H7ICS6_9AGAM</name>
<dbReference type="Proteomes" id="UP000614334">
    <property type="component" value="Unassembled WGS sequence"/>
</dbReference>
<dbReference type="AlphaFoldDB" id="A0A8H7ICS6"/>
<dbReference type="InterPro" id="IPR000073">
    <property type="entry name" value="AB_hydrolase_1"/>
</dbReference>
<dbReference type="Pfam" id="PF12697">
    <property type="entry name" value="Abhydrolase_6"/>
    <property type="match status" value="1"/>
</dbReference>
<dbReference type="SUPFAM" id="SSF53474">
    <property type="entry name" value="alpha/beta-Hydrolases"/>
    <property type="match status" value="1"/>
</dbReference>
<dbReference type="EMBL" id="JACYCF010000009">
    <property type="protein sequence ID" value="KAF8755278.1"/>
    <property type="molecule type" value="Genomic_DNA"/>
</dbReference>
<dbReference type="InterPro" id="IPR029058">
    <property type="entry name" value="AB_hydrolase_fold"/>
</dbReference>
<organism evidence="2 3">
    <name type="scientific">Rhizoctonia solani</name>
    <dbReference type="NCBI Taxonomy" id="456999"/>
    <lineage>
        <taxon>Eukaryota</taxon>
        <taxon>Fungi</taxon>
        <taxon>Dikarya</taxon>
        <taxon>Basidiomycota</taxon>
        <taxon>Agaricomycotina</taxon>
        <taxon>Agaricomycetes</taxon>
        <taxon>Cantharellales</taxon>
        <taxon>Ceratobasidiaceae</taxon>
        <taxon>Rhizoctonia</taxon>
    </lineage>
</organism>
<feature type="domain" description="AB hydrolase-1" evidence="1">
    <location>
        <begin position="74"/>
        <end position="360"/>
    </location>
</feature>
<comment type="caution">
    <text evidence="2">The sequence shown here is derived from an EMBL/GenBank/DDBJ whole genome shotgun (WGS) entry which is preliminary data.</text>
</comment>
<evidence type="ECO:0000259" key="1">
    <source>
        <dbReference type="Pfam" id="PF12697"/>
    </source>
</evidence>
<dbReference type="GO" id="GO:0016787">
    <property type="term" value="F:hydrolase activity"/>
    <property type="evidence" value="ECO:0007669"/>
    <property type="project" value="UniProtKB-KW"/>
</dbReference>
<proteinExistence type="predicted"/>
<protein>
    <submittedName>
        <fullName evidence="2">Alpha/beta hydrolase family</fullName>
    </submittedName>
</protein>
<sequence>MPPGPGSQIVVSSGLNGVERQAIADARFEEITKLRKDISSGRKKLSMNDATMWSVANRYAPERSCTGNSIGVTVVLFHAGGFHKEIWETTLRYLLSMPQGQANVDEIWSLDAANHGDSALINNKSLGETFEWSDHARDILNFLGNYLLIEPKTAYSNGTSNEYPTKILGSALNAVSRIVKCSESVIHLEDVHSALDGPSLFSSIIFVDPVIYPLCAAGGSKIRLAPIGALIRREQWQDRESARTGLLKSPFFQAWHPDALEDYVQYGTVEDEHGVKLKCSGYQEAVTFNEIGRLPCEVWEMLPMLDQRIPLKWIMDSTNGDVRSGGRESAQHVVWLRASNSTNIQIKGAGHMIPQEAPKELGS</sequence>
<keyword evidence="2" id="KW-0378">Hydrolase</keyword>
<reference evidence="2" key="1">
    <citation type="submission" date="2020-09" db="EMBL/GenBank/DDBJ databases">
        <title>Comparative genome analyses of four rice-infecting Rhizoctonia solani isolates reveal extensive enrichment of homogalacturonan modification genes.</title>
        <authorList>
            <person name="Lee D.-Y."/>
            <person name="Jeon J."/>
            <person name="Kim K.-T."/>
            <person name="Cheong K."/>
            <person name="Song H."/>
            <person name="Choi G."/>
            <person name="Ko J."/>
            <person name="Opiyo S.O."/>
            <person name="Zuo S."/>
            <person name="Madhav S."/>
            <person name="Lee Y.-H."/>
            <person name="Wang G.-L."/>
        </authorList>
    </citation>
    <scope>NUCLEOTIDE SEQUENCE</scope>
    <source>
        <strain evidence="2">AG1-IA B2</strain>
    </source>
</reference>
<gene>
    <name evidence="2" type="ORF">RHS01_05376</name>
</gene>